<keyword evidence="1" id="KW-1185">Reference proteome</keyword>
<evidence type="ECO:0000313" key="1">
    <source>
        <dbReference type="Proteomes" id="UP000887565"/>
    </source>
</evidence>
<organism evidence="1 2">
    <name type="scientific">Romanomermis culicivorax</name>
    <name type="common">Nematode worm</name>
    <dbReference type="NCBI Taxonomy" id="13658"/>
    <lineage>
        <taxon>Eukaryota</taxon>
        <taxon>Metazoa</taxon>
        <taxon>Ecdysozoa</taxon>
        <taxon>Nematoda</taxon>
        <taxon>Enoplea</taxon>
        <taxon>Dorylaimia</taxon>
        <taxon>Mermithida</taxon>
        <taxon>Mermithoidea</taxon>
        <taxon>Mermithidae</taxon>
        <taxon>Romanomermis</taxon>
    </lineage>
</organism>
<evidence type="ECO:0000313" key="2">
    <source>
        <dbReference type="WBParaSite" id="nRc.2.0.1.t01002-RA"/>
    </source>
</evidence>
<dbReference type="Proteomes" id="UP000887565">
    <property type="component" value="Unplaced"/>
</dbReference>
<accession>A0A915HG46</accession>
<dbReference type="WBParaSite" id="nRc.2.0.1.t01002-RA">
    <property type="protein sequence ID" value="nRc.2.0.1.t01002-RA"/>
    <property type="gene ID" value="nRc.2.0.1.g01002"/>
</dbReference>
<proteinExistence type="predicted"/>
<protein>
    <submittedName>
        <fullName evidence="2">Uncharacterized protein</fullName>
    </submittedName>
</protein>
<dbReference type="AlphaFoldDB" id="A0A915HG46"/>
<sequence>MGVDVATSFDGMTILVADVGRMDPGLFKVFAMGAGEPIGIVSSAIGLSQMQSLVLCVQDLWASHQRPVD</sequence>
<reference evidence="2" key="1">
    <citation type="submission" date="2022-11" db="UniProtKB">
        <authorList>
            <consortium name="WormBaseParasite"/>
        </authorList>
    </citation>
    <scope>IDENTIFICATION</scope>
</reference>
<name>A0A915HG46_ROMCU</name>